<keyword evidence="1" id="KW-0472">Membrane</keyword>
<dbReference type="EMBL" id="BAABJI010000002">
    <property type="protein sequence ID" value="GAA4916564.1"/>
    <property type="molecule type" value="Genomic_DNA"/>
</dbReference>
<comment type="caution">
    <text evidence="2">The sequence shown here is derived from an EMBL/GenBank/DDBJ whole genome shotgun (WGS) entry which is preliminary data.</text>
</comment>
<dbReference type="Proteomes" id="UP001501436">
    <property type="component" value="Unassembled WGS sequence"/>
</dbReference>
<keyword evidence="1" id="KW-1133">Transmembrane helix</keyword>
<dbReference type="RefSeq" id="WP_345331070.1">
    <property type="nucleotide sequence ID" value="NZ_BAABJI010000002.1"/>
</dbReference>
<proteinExistence type="predicted"/>
<evidence type="ECO:0000313" key="3">
    <source>
        <dbReference type="Proteomes" id="UP001501436"/>
    </source>
</evidence>
<keyword evidence="1" id="KW-0812">Transmembrane</keyword>
<accession>A0ABP9FUQ6</accession>
<feature type="transmembrane region" description="Helical" evidence="1">
    <location>
        <begin position="37"/>
        <end position="58"/>
    </location>
</feature>
<reference evidence="3" key="1">
    <citation type="journal article" date="2019" name="Int. J. Syst. Evol. Microbiol.">
        <title>The Global Catalogue of Microorganisms (GCM) 10K type strain sequencing project: providing services to taxonomists for standard genome sequencing and annotation.</title>
        <authorList>
            <consortium name="The Broad Institute Genomics Platform"/>
            <consortium name="The Broad Institute Genome Sequencing Center for Infectious Disease"/>
            <person name="Wu L."/>
            <person name="Ma J."/>
        </authorList>
    </citation>
    <scope>NUCLEOTIDE SEQUENCE [LARGE SCALE GENOMIC DNA]</scope>
    <source>
        <strain evidence="3">JCM 18283</strain>
    </source>
</reference>
<evidence type="ECO:0000256" key="1">
    <source>
        <dbReference type="SAM" id="Phobius"/>
    </source>
</evidence>
<protein>
    <submittedName>
        <fullName evidence="2">Uncharacterized protein</fullName>
    </submittedName>
</protein>
<feature type="transmembrane region" description="Helical" evidence="1">
    <location>
        <begin position="12"/>
        <end position="31"/>
    </location>
</feature>
<sequence length="108" mass="12612">MKRLATLIFHFYRPVFFVNLLFSFCAIFNLIKLGLVAMPIVLIIKLFGYLVCLGYQYLFAAKSYFYYRNAGFSSRQMYAYIFILDTLIFILLSTIILIPFYALANIKG</sequence>
<organism evidence="2 3">
    <name type="scientific">Mucilaginibacter defluvii</name>
    <dbReference type="NCBI Taxonomy" id="1196019"/>
    <lineage>
        <taxon>Bacteria</taxon>
        <taxon>Pseudomonadati</taxon>
        <taxon>Bacteroidota</taxon>
        <taxon>Sphingobacteriia</taxon>
        <taxon>Sphingobacteriales</taxon>
        <taxon>Sphingobacteriaceae</taxon>
        <taxon>Mucilaginibacter</taxon>
    </lineage>
</organism>
<evidence type="ECO:0000313" key="2">
    <source>
        <dbReference type="EMBL" id="GAA4916564.1"/>
    </source>
</evidence>
<keyword evidence="3" id="KW-1185">Reference proteome</keyword>
<name>A0ABP9FUQ6_9SPHI</name>
<feature type="transmembrane region" description="Helical" evidence="1">
    <location>
        <begin position="78"/>
        <end position="102"/>
    </location>
</feature>
<gene>
    <name evidence="2" type="ORF">GCM10023313_20190</name>
</gene>